<dbReference type="GeneID" id="60202041"/>
<dbReference type="AlphaFoldDB" id="A2BW19"/>
<gene>
    <name evidence="1" type="ordered locus">P9515_07711</name>
</gene>
<dbReference type="RefSeq" id="WP_011820085.1">
    <property type="nucleotide sequence ID" value="NC_008817.1"/>
</dbReference>
<dbReference type="EMBL" id="CP000552">
    <property type="protein sequence ID" value="ABM71980.1"/>
    <property type="molecule type" value="Genomic_DNA"/>
</dbReference>
<dbReference type="KEGG" id="pmc:P9515_07711"/>
<dbReference type="Proteomes" id="UP000001589">
    <property type="component" value="Chromosome"/>
</dbReference>
<sequence>MFRNIFNIILIFLLFTFDTPAYTIEFSQKSIENYTLKISKKFSKTYCNSIKFGISNDGALKFSIGETNKEFSNNNLNQYIDYDLLNRNIILSLENNCQIFDFPEYELEKLTFK</sequence>
<proteinExistence type="predicted"/>
<organism evidence="1 2">
    <name type="scientific">Prochlorococcus marinus (strain MIT 9515)</name>
    <dbReference type="NCBI Taxonomy" id="167542"/>
    <lineage>
        <taxon>Bacteria</taxon>
        <taxon>Bacillati</taxon>
        <taxon>Cyanobacteriota</taxon>
        <taxon>Cyanophyceae</taxon>
        <taxon>Synechococcales</taxon>
        <taxon>Prochlorococcaceae</taxon>
        <taxon>Prochlorococcus</taxon>
    </lineage>
</organism>
<dbReference type="OrthoDB" id="542358at2"/>
<protein>
    <submittedName>
        <fullName evidence="1">Possible S1 RNA binding domain</fullName>
    </submittedName>
</protein>
<dbReference type="HOGENOM" id="CLU_2131247_0_0_3"/>
<evidence type="ECO:0000313" key="2">
    <source>
        <dbReference type="Proteomes" id="UP000001589"/>
    </source>
</evidence>
<dbReference type="eggNOG" id="ENOG50321G1">
    <property type="taxonomic scope" value="Bacteria"/>
</dbReference>
<evidence type="ECO:0000313" key="1">
    <source>
        <dbReference type="EMBL" id="ABM71980.1"/>
    </source>
</evidence>
<name>A2BW19_PROM5</name>
<reference evidence="1 2" key="1">
    <citation type="journal article" date="2007" name="PLoS Genet.">
        <title>Patterns and implications of gene gain and loss in the evolution of Prochlorococcus.</title>
        <authorList>
            <person name="Kettler G.C."/>
            <person name="Martiny A.C."/>
            <person name="Huang K."/>
            <person name="Zucker J."/>
            <person name="Coleman M.L."/>
            <person name="Rodrigue S."/>
            <person name="Chen F."/>
            <person name="Lapidus A."/>
            <person name="Ferriera S."/>
            <person name="Johnson J."/>
            <person name="Steglich C."/>
            <person name="Church G.M."/>
            <person name="Richardson P."/>
            <person name="Chisholm S.W."/>
        </authorList>
    </citation>
    <scope>NUCLEOTIDE SEQUENCE [LARGE SCALE GENOMIC DNA]</scope>
    <source>
        <strain evidence="1 2">MIT 9515</strain>
    </source>
</reference>
<accession>A2BW19</accession>